<organism evidence="2 3">
    <name type="scientific">Sphingobium terrigena</name>
    <dbReference type="NCBI Taxonomy" id="2304063"/>
    <lineage>
        <taxon>Bacteria</taxon>
        <taxon>Pseudomonadati</taxon>
        <taxon>Pseudomonadota</taxon>
        <taxon>Alphaproteobacteria</taxon>
        <taxon>Sphingomonadales</taxon>
        <taxon>Sphingomonadaceae</taxon>
        <taxon>Sphingobium</taxon>
    </lineage>
</organism>
<reference evidence="2 3" key="1">
    <citation type="submission" date="2018-08" db="EMBL/GenBank/DDBJ databases">
        <title>Sphingobium sp. EO9.</title>
        <authorList>
            <person name="Park Y."/>
            <person name="Kim K.H."/>
            <person name="Jeon C.O."/>
        </authorList>
    </citation>
    <scope>NUCLEOTIDE SEQUENCE [LARGE SCALE GENOMIC DNA]</scope>
    <source>
        <strain evidence="2 3">EO9</strain>
    </source>
</reference>
<sequence length="102" mass="10944">MASDPNIQGNSHAAAPRSLGIGNRNSNPAQWAPFAWDDPLFGPQVKGEVAPVAFDHTSGSLQLGFWRTGKDRRHRSTCPARCCAPAIQGRCFQPNISSGTIN</sequence>
<protein>
    <submittedName>
        <fullName evidence="2">Uncharacterized protein</fullName>
    </submittedName>
</protein>
<feature type="region of interest" description="Disordered" evidence="1">
    <location>
        <begin position="1"/>
        <end position="26"/>
    </location>
</feature>
<dbReference type="OrthoDB" id="512358at2"/>
<evidence type="ECO:0000256" key="1">
    <source>
        <dbReference type="SAM" id="MobiDB-lite"/>
    </source>
</evidence>
<gene>
    <name evidence="2" type="ORF">D0Z70_01190</name>
</gene>
<comment type="caution">
    <text evidence="2">The sequence shown here is derived from an EMBL/GenBank/DDBJ whole genome shotgun (WGS) entry which is preliminary data.</text>
</comment>
<evidence type="ECO:0000313" key="3">
    <source>
        <dbReference type="Proteomes" id="UP000283469"/>
    </source>
</evidence>
<accession>A0A418YYB6</accession>
<evidence type="ECO:0000313" key="2">
    <source>
        <dbReference type="EMBL" id="RJG57860.1"/>
    </source>
</evidence>
<dbReference type="Proteomes" id="UP000283469">
    <property type="component" value="Unassembled WGS sequence"/>
</dbReference>
<keyword evidence="3" id="KW-1185">Reference proteome</keyword>
<name>A0A418YYB6_9SPHN</name>
<dbReference type="AlphaFoldDB" id="A0A418YYB6"/>
<dbReference type="EMBL" id="QVRA01000001">
    <property type="protein sequence ID" value="RJG57860.1"/>
    <property type="molecule type" value="Genomic_DNA"/>
</dbReference>
<dbReference type="RefSeq" id="WP_119743588.1">
    <property type="nucleotide sequence ID" value="NZ_QVRA01000001.1"/>
</dbReference>
<proteinExistence type="predicted"/>
<feature type="compositionally biased region" description="Polar residues" evidence="1">
    <location>
        <begin position="1"/>
        <end position="11"/>
    </location>
</feature>